<evidence type="ECO:0000313" key="1">
    <source>
        <dbReference type="EMBL" id="KIM80192.1"/>
    </source>
</evidence>
<gene>
    <name evidence="1" type="ORF">PILCRDRAFT_538247</name>
</gene>
<dbReference type="EMBL" id="KN833005">
    <property type="protein sequence ID" value="KIM80192.1"/>
    <property type="molecule type" value="Genomic_DNA"/>
</dbReference>
<reference evidence="1 2" key="1">
    <citation type="submission" date="2014-04" db="EMBL/GenBank/DDBJ databases">
        <authorList>
            <consortium name="DOE Joint Genome Institute"/>
            <person name="Kuo A."/>
            <person name="Tarkka M."/>
            <person name="Buscot F."/>
            <person name="Kohler A."/>
            <person name="Nagy L.G."/>
            <person name="Floudas D."/>
            <person name="Copeland A."/>
            <person name="Barry K.W."/>
            <person name="Cichocki N."/>
            <person name="Veneault-Fourrey C."/>
            <person name="LaButti K."/>
            <person name="Lindquist E.A."/>
            <person name="Lipzen A."/>
            <person name="Lundell T."/>
            <person name="Morin E."/>
            <person name="Murat C."/>
            <person name="Sun H."/>
            <person name="Tunlid A."/>
            <person name="Henrissat B."/>
            <person name="Grigoriev I.V."/>
            <person name="Hibbett D.S."/>
            <person name="Martin F."/>
            <person name="Nordberg H.P."/>
            <person name="Cantor M.N."/>
            <person name="Hua S.X."/>
        </authorList>
    </citation>
    <scope>NUCLEOTIDE SEQUENCE [LARGE SCALE GENOMIC DNA]</scope>
    <source>
        <strain evidence="1 2">F 1598</strain>
    </source>
</reference>
<accession>A0A0C3BSA4</accession>
<evidence type="ECO:0000313" key="2">
    <source>
        <dbReference type="Proteomes" id="UP000054166"/>
    </source>
</evidence>
<reference evidence="2" key="2">
    <citation type="submission" date="2015-01" db="EMBL/GenBank/DDBJ databases">
        <title>Evolutionary Origins and Diversification of the Mycorrhizal Mutualists.</title>
        <authorList>
            <consortium name="DOE Joint Genome Institute"/>
            <consortium name="Mycorrhizal Genomics Consortium"/>
            <person name="Kohler A."/>
            <person name="Kuo A."/>
            <person name="Nagy L.G."/>
            <person name="Floudas D."/>
            <person name="Copeland A."/>
            <person name="Barry K.W."/>
            <person name="Cichocki N."/>
            <person name="Veneault-Fourrey C."/>
            <person name="LaButti K."/>
            <person name="Lindquist E.A."/>
            <person name="Lipzen A."/>
            <person name="Lundell T."/>
            <person name="Morin E."/>
            <person name="Murat C."/>
            <person name="Riley R."/>
            <person name="Ohm R."/>
            <person name="Sun H."/>
            <person name="Tunlid A."/>
            <person name="Henrissat B."/>
            <person name="Grigoriev I.V."/>
            <person name="Hibbett D.S."/>
            <person name="Martin F."/>
        </authorList>
    </citation>
    <scope>NUCLEOTIDE SEQUENCE [LARGE SCALE GENOMIC DNA]</scope>
    <source>
        <strain evidence="2">F 1598</strain>
    </source>
</reference>
<dbReference type="HOGENOM" id="CLU_2961650_0_0_1"/>
<keyword evidence="2" id="KW-1185">Reference proteome</keyword>
<protein>
    <submittedName>
        <fullName evidence="1">Uncharacterized protein</fullName>
    </submittedName>
</protein>
<organism evidence="1 2">
    <name type="scientific">Piloderma croceum (strain F 1598)</name>
    <dbReference type="NCBI Taxonomy" id="765440"/>
    <lineage>
        <taxon>Eukaryota</taxon>
        <taxon>Fungi</taxon>
        <taxon>Dikarya</taxon>
        <taxon>Basidiomycota</taxon>
        <taxon>Agaricomycotina</taxon>
        <taxon>Agaricomycetes</taxon>
        <taxon>Agaricomycetidae</taxon>
        <taxon>Atheliales</taxon>
        <taxon>Atheliaceae</taxon>
        <taxon>Piloderma</taxon>
    </lineage>
</organism>
<name>A0A0C3BSA4_PILCF</name>
<dbReference type="InParanoid" id="A0A0C3BSA4"/>
<dbReference type="Proteomes" id="UP000054166">
    <property type="component" value="Unassembled WGS sequence"/>
</dbReference>
<proteinExistence type="predicted"/>
<dbReference type="AlphaFoldDB" id="A0A0C3BSA4"/>
<sequence>MLFTDRSMLKDGLRDREVIIPSPIIMNIRDEQQDQFVPIVITKMKRRKILLVADYSIHP</sequence>